<keyword evidence="3" id="KW-1003">Cell membrane</keyword>
<keyword evidence="9" id="KW-0732">Signal</keyword>
<keyword evidence="4" id="KW-0997">Cell inner membrane</keyword>
<keyword evidence="2" id="KW-0813">Transport</keyword>
<accession>A0AAD9FV14</accession>
<feature type="signal peptide" evidence="9">
    <location>
        <begin position="1"/>
        <end position="24"/>
    </location>
</feature>
<evidence type="ECO:0000256" key="8">
    <source>
        <dbReference type="SAM" id="Phobius"/>
    </source>
</evidence>
<sequence>MPFTPVHTLLGGFLLHLSTSTLLSDTGKVFGISGCVDASIFSPASAAWQRAALGGLLIAPALGRAMGWEGVYASDALTGWGQISLNRGIVAGLLVGLGSRLGSGCTSGHFLCGVSRGSKRSLIATATFFSAALVTANLTSSTTPSLVAAYTPFYPSRDELTTLFKIFAILYGSRTLVRQALKLVHAPSQIQRLAPYFIAGLTFSFGLSMSGMADPRKVLSFLTVLPLEIFDPSLGMVVLSGVVPNAIHWLTLEKGKTRFSWEKWSVPTRKDIDWRLIVGSAIFGIGWGLAGVCPGPALVSVGRVVTGLAMGEAVKGVAQTIFAFSAAMVAGMAVGRSI</sequence>
<organism evidence="10 11">
    <name type="scientific">Papiliotrema laurentii</name>
    <name type="common">Cryptococcus laurentii</name>
    <dbReference type="NCBI Taxonomy" id="5418"/>
    <lineage>
        <taxon>Eukaryota</taxon>
        <taxon>Fungi</taxon>
        <taxon>Dikarya</taxon>
        <taxon>Basidiomycota</taxon>
        <taxon>Agaricomycotina</taxon>
        <taxon>Tremellomycetes</taxon>
        <taxon>Tremellales</taxon>
        <taxon>Rhynchogastremaceae</taxon>
        <taxon>Papiliotrema</taxon>
    </lineage>
</organism>
<keyword evidence="11" id="KW-1185">Reference proteome</keyword>
<feature type="transmembrane region" description="Helical" evidence="8">
    <location>
        <begin position="272"/>
        <end position="297"/>
    </location>
</feature>
<dbReference type="PANTHER" id="PTHR30574:SF1">
    <property type="entry name" value="SULPHUR TRANSPORT DOMAIN-CONTAINING PROTEIN"/>
    <property type="match status" value="1"/>
</dbReference>
<evidence type="ECO:0000256" key="6">
    <source>
        <dbReference type="ARBA" id="ARBA00022989"/>
    </source>
</evidence>
<evidence type="ECO:0000256" key="7">
    <source>
        <dbReference type="ARBA" id="ARBA00023136"/>
    </source>
</evidence>
<comment type="caution">
    <text evidence="10">The sequence shown here is derived from an EMBL/GenBank/DDBJ whole genome shotgun (WGS) entry which is preliminary data.</text>
</comment>
<dbReference type="GO" id="GO:0005886">
    <property type="term" value="C:plasma membrane"/>
    <property type="evidence" value="ECO:0007669"/>
    <property type="project" value="UniProtKB-SubCell"/>
</dbReference>
<keyword evidence="5 8" id="KW-0812">Transmembrane</keyword>
<proteinExistence type="predicted"/>
<evidence type="ECO:0000256" key="9">
    <source>
        <dbReference type="SAM" id="SignalP"/>
    </source>
</evidence>
<protein>
    <recommendedName>
        <fullName evidence="12">Sulphur transport domain-containing protein</fullName>
    </recommendedName>
</protein>
<dbReference type="InterPro" id="IPR007272">
    <property type="entry name" value="Sulf_transp_TsuA/YedE"/>
</dbReference>
<dbReference type="EMBL" id="JAODAN010000002">
    <property type="protein sequence ID" value="KAK1926719.1"/>
    <property type="molecule type" value="Genomic_DNA"/>
</dbReference>
<keyword evidence="7 8" id="KW-0472">Membrane</keyword>
<dbReference type="AlphaFoldDB" id="A0AAD9FV14"/>
<evidence type="ECO:0000256" key="3">
    <source>
        <dbReference type="ARBA" id="ARBA00022475"/>
    </source>
</evidence>
<dbReference type="PANTHER" id="PTHR30574">
    <property type="entry name" value="INNER MEMBRANE PROTEIN YEDE"/>
    <property type="match status" value="1"/>
</dbReference>
<evidence type="ECO:0000313" key="11">
    <source>
        <dbReference type="Proteomes" id="UP001182556"/>
    </source>
</evidence>
<evidence type="ECO:0000256" key="5">
    <source>
        <dbReference type="ARBA" id="ARBA00022692"/>
    </source>
</evidence>
<dbReference type="Proteomes" id="UP001182556">
    <property type="component" value="Unassembled WGS sequence"/>
</dbReference>
<feature type="transmembrane region" description="Helical" evidence="8">
    <location>
        <begin position="317"/>
        <end position="335"/>
    </location>
</feature>
<evidence type="ECO:0000256" key="1">
    <source>
        <dbReference type="ARBA" id="ARBA00004429"/>
    </source>
</evidence>
<evidence type="ECO:0000256" key="2">
    <source>
        <dbReference type="ARBA" id="ARBA00022448"/>
    </source>
</evidence>
<evidence type="ECO:0000313" key="10">
    <source>
        <dbReference type="EMBL" id="KAK1926719.1"/>
    </source>
</evidence>
<name>A0AAD9FV14_PAPLA</name>
<comment type="subcellular location">
    <subcellularLocation>
        <location evidence="1">Cell inner membrane</location>
        <topology evidence="1">Multi-pass membrane protein</topology>
    </subcellularLocation>
</comment>
<feature type="transmembrane region" description="Helical" evidence="8">
    <location>
        <begin position="233"/>
        <end position="252"/>
    </location>
</feature>
<reference evidence="10" key="1">
    <citation type="submission" date="2023-02" db="EMBL/GenBank/DDBJ databases">
        <title>Identification and recombinant expression of a fungal hydrolase from Papiliotrema laurentii that hydrolyzes apple cutin and clears colloidal polyester polyurethane.</title>
        <authorList>
            <consortium name="DOE Joint Genome Institute"/>
            <person name="Roman V.A."/>
            <person name="Bojanowski C."/>
            <person name="Crable B.R."/>
            <person name="Wagner D.N."/>
            <person name="Hung C.S."/>
            <person name="Nadeau L.J."/>
            <person name="Schratz L."/>
            <person name="Haridas S."/>
            <person name="Pangilinan J."/>
            <person name="Lipzen A."/>
            <person name="Na H."/>
            <person name="Yan M."/>
            <person name="Ng V."/>
            <person name="Grigoriev I.V."/>
            <person name="Spatafora J.W."/>
            <person name="Barlow D."/>
            <person name="Biffinger J."/>
            <person name="Kelley-Loughnane N."/>
            <person name="Varaljay V.A."/>
            <person name="Crookes-Goodson W.J."/>
        </authorList>
    </citation>
    <scope>NUCLEOTIDE SEQUENCE</scope>
    <source>
        <strain evidence="10">5307AH</strain>
    </source>
</reference>
<evidence type="ECO:0008006" key="12">
    <source>
        <dbReference type="Google" id="ProtNLM"/>
    </source>
</evidence>
<dbReference type="Pfam" id="PF20398">
    <property type="entry name" value="DUF6691"/>
    <property type="match status" value="1"/>
</dbReference>
<keyword evidence="6 8" id="KW-1133">Transmembrane helix</keyword>
<dbReference type="InterPro" id="IPR046513">
    <property type="entry name" value="DUF6691"/>
</dbReference>
<evidence type="ECO:0000256" key="4">
    <source>
        <dbReference type="ARBA" id="ARBA00022519"/>
    </source>
</evidence>
<feature type="chain" id="PRO_5042054474" description="Sulphur transport domain-containing protein" evidence="9">
    <location>
        <begin position="25"/>
        <end position="338"/>
    </location>
</feature>
<gene>
    <name evidence="10" type="ORF">DB88DRAFT_534431</name>
</gene>